<dbReference type="Proteomes" id="UP001314229">
    <property type="component" value="Unassembled WGS sequence"/>
</dbReference>
<evidence type="ECO:0000313" key="2">
    <source>
        <dbReference type="Proteomes" id="UP001314229"/>
    </source>
</evidence>
<sequence length="114" mass="12358">MSPVATAVLLPSVKPDNSTVKYPEVFPTCTVTYTQSRAEFQSPPAVPEPSQSLDLEAVVSLSDLPLSVSCSEVVEERLADPSLAGMFDHVHPVGTCLQHLTTHIISPLMHTLRY</sequence>
<accession>A0AAV1NCI7</accession>
<evidence type="ECO:0000313" key="1">
    <source>
        <dbReference type="EMBL" id="CAK6957261.1"/>
    </source>
</evidence>
<organism evidence="1 2">
    <name type="scientific">Scomber scombrus</name>
    <name type="common">Atlantic mackerel</name>
    <name type="synonym">Scomber vernalis</name>
    <dbReference type="NCBI Taxonomy" id="13677"/>
    <lineage>
        <taxon>Eukaryota</taxon>
        <taxon>Metazoa</taxon>
        <taxon>Chordata</taxon>
        <taxon>Craniata</taxon>
        <taxon>Vertebrata</taxon>
        <taxon>Euteleostomi</taxon>
        <taxon>Actinopterygii</taxon>
        <taxon>Neopterygii</taxon>
        <taxon>Teleostei</taxon>
        <taxon>Neoteleostei</taxon>
        <taxon>Acanthomorphata</taxon>
        <taxon>Pelagiaria</taxon>
        <taxon>Scombriformes</taxon>
        <taxon>Scombridae</taxon>
        <taxon>Scomber</taxon>
    </lineage>
</organism>
<keyword evidence="2" id="KW-1185">Reference proteome</keyword>
<dbReference type="EMBL" id="CAWUFR010000028">
    <property type="protein sequence ID" value="CAK6957261.1"/>
    <property type="molecule type" value="Genomic_DNA"/>
</dbReference>
<comment type="caution">
    <text evidence="1">The sequence shown here is derived from an EMBL/GenBank/DDBJ whole genome shotgun (WGS) entry which is preliminary data.</text>
</comment>
<protein>
    <submittedName>
        <fullName evidence="1">Uncharacterized protein LOC115569714</fullName>
    </submittedName>
</protein>
<name>A0AAV1NCI7_SCOSC</name>
<proteinExistence type="predicted"/>
<dbReference type="AlphaFoldDB" id="A0AAV1NCI7"/>
<reference evidence="1 2" key="1">
    <citation type="submission" date="2024-01" db="EMBL/GenBank/DDBJ databases">
        <authorList>
            <person name="Alioto T."/>
            <person name="Alioto T."/>
            <person name="Gomez Garrido J."/>
        </authorList>
    </citation>
    <scope>NUCLEOTIDE SEQUENCE [LARGE SCALE GENOMIC DNA]</scope>
</reference>
<gene>
    <name evidence="1" type="ORF">FSCOSCO3_A003780</name>
</gene>